<comment type="similarity">
    <text evidence="1">Belongs to the NmrA-type oxidoreductase family.</text>
</comment>
<dbReference type="GO" id="GO:0005634">
    <property type="term" value="C:nucleus"/>
    <property type="evidence" value="ECO:0007669"/>
    <property type="project" value="TreeGrafter"/>
</dbReference>
<evidence type="ECO:0000313" key="5">
    <source>
        <dbReference type="Proteomes" id="UP001265746"/>
    </source>
</evidence>
<gene>
    <name evidence="4" type="ORF">N8I77_005209</name>
</gene>
<dbReference type="Proteomes" id="UP001265746">
    <property type="component" value="Unassembled WGS sequence"/>
</dbReference>
<dbReference type="InterPro" id="IPR051164">
    <property type="entry name" value="NmrA-like_oxidored"/>
</dbReference>
<keyword evidence="5" id="KW-1185">Reference proteome</keyword>
<evidence type="ECO:0000313" key="4">
    <source>
        <dbReference type="EMBL" id="KAK2611891.1"/>
    </source>
</evidence>
<dbReference type="InterPro" id="IPR036291">
    <property type="entry name" value="NAD(P)-bd_dom_sf"/>
</dbReference>
<evidence type="ECO:0000256" key="1">
    <source>
        <dbReference type="ARBA" id="ARBA00006328"/>
    </source>
</evidence>
<accession>A0AAD9W9G2</accession>
<protein>
    <recommendedName>
        <fullName evidence="3">NmrA-like domain-containing protein</fullName>
    </recommendedName>
</protein>
<feature type="domain" description="NmrA-like" evidence="3">
    <location>
        <begin position="2"/>
        <end position="315"/>
    </location>
</feature>
<proteinExistence type="inferred from homology"/>
<organism evidence="4 5">
    <name type="scientific">Phomopsis amygdali</name>
    <name type="common">Fusicoccum amygdali</name>
    <dbReference type="NCBI Taxonomy" id="1214568"/>
    <lineage>
        <taxon>Eukaryota</taxon>
        <taxon>Fungi</taxon>
        <taxon>Dikarya</taxon>
        <taxon>Ascomycota</taxon>
        <taxon>Pezizomycotina</taxon>
        <taxon>Sordariomycetes</taxon>
        <taxon>Sordariomycetidae</taxon>
        <taxon>Diaporthales</taxon>
        <taxon>Diaporthaceae</taxon>
        <taxon>Diaporthe</taxon>
    </lineage>
</organism>
<reference evidence="4" key="1">
    <citation type="submission" date="2023-06" db="EMBL/GenBank/DDBJ databases">
        <authorList>
            <person name="Noh H."/>
        </authorList>
    </citation>
    <scope>NUCLEOTIDE SEQUENCE</scope>
    <source>
        <strain evidence="4">DUCC20226</strain>
    </source>
</reference>
<comment type="caution">
    <text evidence="4">The sequence shown here is derived from an EMBL/GenBank/DDBJ whole genome shotgun (WGS) entry which is preliminary data.</text>
</comment>
<name>A0AAD9W9G2_PHOAM</name>
<dbReference type="EMBL" id="JAUJFL010000002">
    <property type="protein sequence ID" value="KAK2611891.1"/>
    <property type="molecule type" value="Genomic_DNA"/>
</dbReference>
<dbReference type="InterPro" id="IPR008030">
    <property type="entry name" value="NmrA-like"/>
</dbReference>
<evidence type="ECO:0000256" key="2">
    <source>
        <dbReference type="ARBA" id="ARBA00022857"/>
    </source>
</evidence>
<dbReference type="CDD" id="cd05251">
    <property type="entry name" value="NmrA_like_SDR_a"/>
    <property type="match status" value="1"/>
</dbReference>
<dbReference type="AlphaFoldDB" id="A0AAD9W9G2"/>
<keyword evidence="2" id="KW-0521">NADP</keyword>
<dbReference type="Gene3D" id="3.40.50.720">
    <property type="entry name" value="NAD(P)-binding Rossmann-like Domain"/>
    <property type="match status" value="1"/>
</dbReference>
<dbReference type="Gene3D" id="3.90.25.10">
    <property type="entry name" value="UDP-galactose 4-epimerase, domain 1"/>
    <property type="match status" value="1"/>
</dbReference>
<evidence type="ECO:0000259" key="3">
    <source>
        <dbReference type="Pfam" id="PF05368"/>
    </source>
</evidence>
<dbReference type="SUPFAM" id="SSF51735">
    <property type="entry name" value="NAD(P)-binding Rossmann-fold domains"/>
    <property type="match status" value="1"/>
</dbReference>
<dbReference type="PANTHER" id="PTHR42748:SF25">
    <property type="entry name" value="NMRA FAMILY PROTEIN"/>
    <property type="match status" value="1"/>
</dbReference>
<sequence>MSRAILITGATGQQGGAVLNALIARQPHDFLFLAVTRNAQSPSARRLAAKSPSVKLVEGDLNNVPSLFQSARKVAGAVPLWGVYSVQVSMGNGVTLEGEVRQGKAIIDESVKSGVQHFVYSSVERGGNDRSWENPTPVPHFKTKHEIEHYLRDSTSCSTPKKAKKSGTSAYATTNTMGWTILRPVIFMDNLVPGFAGKVFLTMLRDTIQEKPLQWVATRDIGLFAAEAFHNPEIWNHRAIGLAGDELTFSQLSLAFQKVTGRPVGTTVGVLGKMLKYGVSEMGDMVDWFKDEGYRADLSENARAVPNLMTMEAWLKESAFVKRK</sequence>
<dbReference type="Pfam" id="PF05368">
    <property type="entry name" value="NmrA"/>
    <property type="match status" value="1"/>
</dbReference>
<dbReference type="PANTHER" id="PTHR42748">
    <property type="entry name" value="NITROGEN METABOLITE REPRESSION PROTEIN NMRA FAMILY MEMBER"/>
    <property type="match status" value="1"/>
</dbReference>